<dbReference type="GO" id="GO:0008270">
    <property type="term" value="F:zinc ion binding"/>
    <property type="evidence" value="ECO:0007669"/>
    <property type="project" value="UniProtKB-KW"/>
</dbReference>
<feature type="domain" description="RING-type" evidence="5">
    <location>
        <begin position="147"/>
        <end position="188"/>
    </location>
</feature>
<evidence type="ECO:0000313" key="6">
    <source>
        <dbReference type="Proteomes" id="UP000095282"/>
    </source>
</evidence>
<dbReference type="Proteomes" id="UP000095282">
    <property type="component" value="Unplaced"/>
</dbReference>
<dbReference type="InterPro" id="IPR013083">
    <property type="entry name" value="Znf_RING/FYVE/PHD"/>
</dbReference>
<organism evidence="6 7">
    <name type="scientific">Caenorhabditis tropicalis</name>
    <dbReference type="NCBI Taxonomy" id="1561998"/>
    <lineage>
        <taxon>Eukaryota</taxon>
        <taxon>Metazoa</taxon>
        <taxon>Ecdysozoa</taxon>
        <taxon>Nematoda</taxon>
        <taxon>Chromadorea</taxon>
        <taxon>Rhabditida</taxon>
        <taxon>Rhabditina</taxon>
        <taxon>Rhabditomorpha</taxon>
        <taxon>Rhabditoidea</taxon>
        <taxon>Rhabditidae</taxon>
        <taxon>Peloderinae</taxon>
        <taxon>Caenorhabditis</taxon>
    </lineage>
</organism>
<dbReference type="PROSITE" id="PS50089">
    <property type="entry name" value="ZF_RING_2"/>
    <property type="match status" value="1"/>
</dbReference>
<feature type="compositionally biased region" description="Basic and acidic residues" evidence="4">
    <location>
        <begin position="8"/>
        <end position="17"/>
    </location>
</feature>
<evidence type="ECO:0000256" key="3">
    <source>
        <dbReference type="PROSITE-ProRule" id="PRU00175"/>
    </source>
</evidence>
<dbReference type="SUPFAM" id="SSF57850">
    <property type="entry name" value="RING/U-box"/>
    <property type="match status" value="1"/>
</dbReference>
<keyword evidence="6" id="KW-1185">Reference proteome</keyword>
<evidence type="ECO:0000259" key="5">
    <source>
        <dbReference type="PROSITE" id="PS50089"/>
    </source>
</evidence>
<evidence type="ECO:0000256" key="2">
    <source>
        <dbReference type="ARBA" id="ARBA00022833"/>
    </source>
</evidence>
<dbReference type="InterPro" id="IPR001841">
    <property type="entry name" value="Znf_RING"/>
</dbReference>
<keyword evidence="1 3" id="KW-0479">Metal-binding</keyword>
<feature type="region of interest" description="Disordered" evidence="4">
    <location>
        <begin position="1"/>
        <end position="30"/>
    </location>
</feature>
<name>A0A1I7TLK8_9PELO</name>
<keyword evidence="2" id="KW-0862">Zinc</keyword>
<dbReference type="AlphaFoldDB" id="A0A1I7TLK8"/>
<accession>A0A1I7TLK8</accession>
<dbReference type="WBParaSite" id="Csp11.Scaffold628.g7128.t1">
    <property type="protein sequence ID" value="Csp11.Scaffold628.g7128.t1"/>
    <property type="gene ID" value="Csp11.Scaffold628.g7128"/>
</dbReference>
<keyword evidence="1 3" id="KW-0863">Zinc-finger</keyword>
<dbReference type="Gene3D" id="3.30.40.10">
    <property type="entry name" value="Zinc/RING finger domain, C3HC4 (zinc finger)"/>
    <property type="match status" value="1"/>
</dbReference>
<proteinExistence type="predicted"/>
<protein>
    <submittedName>
        <fullName evidence="7">RING-type domain-containing protein</fullName>
    </submittedName>
</protein>
<reference evidence="7" key="1">
    <citation type="submission" date="2016-11" db="UniProtKB">
        <authorList>
            <consortium name="WormBaseParasite"/>
        </authorList>
    </citation>
    <scope>IDENTIFICATION</scope>
</reference>
<evidence type="ECO:0000256" key="4">
    <source>
        <dbReference type="SAM" id="MobiDB-lite"/>
    </source>
</evidence>
<evidence type="ECO:0000313" key="7">
    <source>
        <dbReference type="WBParaSite" id="Csp11.Scaffold628.g7128.t1"/>
    </source>
</evidence>
<evidence type="ECO:0000256" key="1">
    <source>
        <dbReference type="ARBA" id="ARBA00022771"/>
    </source>
</evidence>
<sequence length="214" mass="24123">MPRATTKASKDGSDDHPTAAGPSSSSQHRFETLEKELEDLKAQKEKNTAEAKKIEQNKKLIEDAVKIEKKLYERIKMENDKQALRLHESEENERKLKSKIRDKDELIRVTKEQIEDVSQDIKTEICLNKSHSGFNDAQKLLQNLIICTVCNTNFDKSDKAPATLQCGHIACKACCNVKENKILICQSCGKSMEIEDEQSVEALPIGQAIINLLD</sequence>